<dbReference type="EC" id="2.3.1.275" evidence="10"/>
<evidence type="ECO:0000256" key="3">
    <source>
        <dbReference type="ARBA" id="ARBA00022679"/>
    </source>
</evidence>
<feature type="transmembrane region" description="Helical" evidence="10">
    <location>
        <begin position="78"/>
        <end position="99"/>
    </location>
</feature>
<keyword evidence="11" id="KW-0012">Acyltransferase</keyword>
<evidence type="ECO:0000256" key="6">
    <source>
        <dbReference type="ARBA" id="ARBA00023098"/>
    </source>
</evidence>
<dbReference type="Pfam" id="PF02660">
    <property type="entry name" value="G3P_acyltransf"/>
    <property type="match status" value="1"/>
</dbReference>
<keyword evidence="5 10" id="KW-1133">Transmembrane helix</keyword>
<feature type="transmembrane region" description="Helical" evidence="10">
    <location>
        <begin position="153"/>
        <end position="172"/>
    </location>
</feature>
<dbReference type="HAMAP" id="MF_01043">
    <property type="entry name" value="PlsY"/>
    <property type="match status" value="1"/>
</dbReference>
<comment type="subcellular location">
    <subcellularLocation>
        <location evidence="10">Cell membrane</location>
        <topology evidence="10">Multi-pass membrane protein</topology>
    </subcellularLocation>
</comment>
<dbReference type="NCBIfam" id="TIGR00023">
    <property type="entry name" value="glycerol-3-phosphate 1-O-acyltransferase PlsY"/>
    <property type="match status" value="1"/>
</dbReference>
<evidence type="ECO:0000256" key="9">
    <source>
        <dbReference type="ARBA" id="ARBA00023264"/>
    </source>
</evidence>
<keyword evidence="3 10" id="KW-0808">Transferase</keyword>
<protein>
    <recommendedName>
        <fullName evidence="10">Glycerol-3-phosphate acyltransferase</fullName>
    </recommendedName>
    <alternativeName>
        <fullName evidence="10">Acyl-PO4 G3P acyltransferase</fullName>
    </alternativeName>
    <alternativeName>
        <fullName evidence="10">Acyl-phosphate--glycerol-3-phosphate acyltransferase</fullName>
    </alternativeName>
    <alternativeName>
        <fullName evidence="10">G3P acyltransferase</fullName>
        <shortName evidence="10">GPAT</shortName>
        <ecNumber evidence="10">2.3.1.275</ecNumber>
    </alternativeName>
    <alternativeName>
        <fullName evidence="10">Lysophosphatidic acid synthase</fullName>
        <shortName evidence="10">LPA synthase</shortName>
    </alternativeName>
</protein>
<dbReference type="RefSeq" id="WP_136850979.1">
    <property type="nucleotide sequence ID" value="NZ_SWCI01000001.1"/>
</dbReference>
<comment type="function">
    <text evidence="10">Catalyzes the transfer of an acyl group from acyl-phosphate (acyl-PO(4)) to glycerol-3-phosphate (G3P) to form lysophosphatidic acid (LPA). This enzyme utilizes acyl-phosphate as fatty acyl donor, but not acyl-CoA or acyl-ACP.</text>
</comment>
<name>A0A4U1BJ41_9GAMM</name>
<evidence type="ECO:0000256" key="7">
    <source>
        <dbReference type="ARBA" id="ARBA00023136"/>
    </source>
</evidence>
<evidence type="ECO:0000256" key="2">
    <source>
        <dbReference type="ARBA" id="ARBA00022516"/>
    </source>
</evidence>
<evidence type="ECO:0000256" key="4">
    <source>
        <dbReference type="ARBA" id="ARBA00022692"/>
    </source>
</evidence>
<keyword evidence="6 10" id="KW-0443">Lipid metabolism</keyword>
<proteinExistence type="inferred from homology"/>
<comment type="caution">
    <text evidence="11">The sequence shown here is derived from an EMBL/GenBank/DDBJ whole genome shotgun (WGS) entry which is preliminary data.</text>
</comment>
<keyword evidence="8 10" id="KW-0594">Phospholipid biosynthesis</keyword>
<dbReference type="GO" id="GO:0008654">
    <property type="term" value="P:phospholipid biosynthetic process"/>
    <property type="evidence" value="ECO:0007669"/>
    <property type="project" value="UniProtKB-UniRule"/>
</dbReference>
<keyword evidence="9 10" id="KW-1208">Phospholipid metabolism</keyword>
<comment type="subunit">
    <text evidence="10">Probably interacts with PlsX.</text>
</comment>
<evidence type="ECO:0000256" key="5">
    <source>
        <dbReference type="ARBA" id="ARBA00022989"/>
    </source>
</evidence>
<comment type="caution">
    <text evidence="10">Lacks conserved residue(s) required for the propagation of feature annotation.</text>
</comment>
<dbReference type="UniPathway" id="UPA00085"/>
<keyword evidence="1 10" id="KW-1003">Cell membrane</keyword>
<keyword evidence="12" id="KW-1185">Reference proteome</keyword>
<keyword evidence="4 10" id="KW-0812">Transmembrane</keyword>
<keyword evidence="2 10" id="KW-0444">Lipid biosynthesis</keyword>
<accession>A0A4U1BJ41</accession>
<dbReference type="EMBL" id="SWCI01000001">
    <property type="protein sequence ID" value="TKB51429.1"/>
    <property type="molecule type" value="Genomic_DNA"/>
</dbReference>
<dbReference type="PANTHER" id="PTHR30309:SF0">
    <property type="entry name" value="GLYCEROL-3-PHOSPHATE ACYLTRANSFERASE-RELATED"/>
    <property type="match status" value="1"/>
</dbReference>
<dbReference type="SMART" id="SM01207">
    <property type="entry name" value="G3P_acyltransf"/>
    <property type="match status" value="1"/>
</dbReference>
<feature type="transmembrane region" description="Helical" evidence="10">
    <location>
        <begin position="111"/>
        <end position="133"/>
    </location>
</feature>
<comment type="catalytic activity">
    <reaction evidence="10">
        <text>an acyl phosphate + sn-glycerol 3-phosphate = a 1-acyl-sn-glycero-3-phosphate + phosphate</text>
        <dbReference type="Rhea" id="RHEA:34075"/>
        <dbReference type="ChEBI" id="CHEBI:43474"/>
        <dbReference type="ChEBI" id="CHEBI:57597"/>
        <dbReference type="ChEBI" id="CHEBI:57970"/>
        <dbReference type="ChEBI" id="CHEBI:59918"/>
        <dbReference type="EC" id="2.3.1.275"/>
    </reaction>
</comment>
<evidence type="ECO:0000256" key="8">
    <source>
        <dbReference type="ARBA" id="ARBA00023209"/>
    </source>
</evidence>
<dbReference type="GO" id="GO:0005886">
    <property type="term" value="C:plasma membrane"/>
    <property type="evidence" value="ECO:0007669"/>
    <property type="project" value="UniProtKB-SubCell"/>
</dbReference>
<dbReference type="PANTHER" id="PTHR30309">
    <property type="entry name" value="INNER MEMBRANE PROTEIN YGIH"/>
    <property type="match status" value="1"/>
</dbReference>
<evidence type="ECO:0000313" key="12">
    <source>
        <dbReference type="Proteomes" id="UP000305674"/>
    </source>
</evidence>
<evidence type="ECO:0000256" key="10">
    <source>
        <dbReference type="HAMAP-Rule" id="MF_01043"/>
    </source>
</evidence>
<keyword evidence="7 10" id="KW-0472">Membrane</keyword>
<comment type="pathway">
    <text evidence="10">Lipid metabolism; phospholipid metabolism.</text>
</comment>
<dbReference type="Proteomes" id="UP000305674">
    <property type="component" value="Unassembled WGS sequence"/>
</dbReference>
<dbReference type="AlphaFoldDB" id="A0A4U1BJ41"/>
<organism evidence="11 12">
    <name type="scientific">Ferrimonas sediminicola</name>
    <dbReference type="NCBI Taxonomy" id="2569538"/>
    <lineage>
        <taxon>Bacteria</taxon>
        <taxon>Pseudomonadati</taxon>
        <taxon>Pseudomonadota</taxon>
        <taxon>Gammaproteobacteria</taxon>
        <taxon>Alteromonadales</taxon>
        <taxon>Ferrimonadaceae</taxon>
        <taxon>Ferrimonas</taxon>
    </lineage>
</organism>
<evidence type="ECO:0000313" key="11">
    <source>
        <dbReference type="EMBL" id="TKB51429.1"/>
    </source>
</evidence>
<reference evidence="11 12" key="1">
    <citation type="submission" date="2019-04" db="EMBL/GenBank/DDBJ databases">
        <authorList>
            <person name="Hwang J.C."/>
        </authorList>
    </citation>
    <scope>NUCLEOTIDE SEQUENCE [LARGE SCALE GENOMIC DNA]</scope>
    <source>
        <strain evidence="11 12">IMCC35001</strain>
    </source>
</reference>
<evidence type="ECO:0000256" key="1">
    <source>
        <dbReference type="ARBA" id="ARBA00022475"/>
    </source>
</evidence>
<gene>
    <name evidence="10 11" type="primary">plsY</name>
    <name evidence="11" type="ORF">FCL40_02420</name>
</gene>
<comment type="similarity">
    <text evidence="10">Belongs to the PlsY family.</text>
</comment>
<dbReference type="InterPro" id="IPR003811">
    <property type="entry name" value="G3P_acylTferase_PlsY"/>
</dbReference>
<dbReference type="OrthoDB" id="9777124at2"/>
<sequence length="203" mass="21895">MTLLMILFAYLLGSVSSAVLVCKLKGLPDPRTSGSNNPGATNVLRLGGKGAAVMVLLFDVLKGTIPVWTSYHLGIDPLSLAFIGIAACLGHIYPVFFGFRGGKGVATALGALAPISDWMGLLIIATWLVTVWITQYASLGAVITSMLAPVYTYLIKPQYTLSVVLLCLLIIWRHQPNLVRLWQGKEPKISERLKPKAKQPPAP</sequence>
<dbReference type="GO" id="GO:0043772">
    <property type="term" value="F:acyl-phosphate glycerol-3-phosphate acyltransferase activity"/>
    <property type="evidence" value="ECO:0007669"/>
    <property type="project" value="UniProtKB-UniRule"/>
</dbReference>